<keyword evidence="2" id="KW-1185">Reference proteome</keyword>
<dbReference type="RefSeq" id="WP_377527690.1">
    <property type="nucleotide sequence ID" value="NZ_JBHTLD010000099.1"/>
</dbReference>
<organism evidence="1 2">
    <name type="scientific">Pontibacter rugosus</name>
    <dbReference type="NCBI Taxonomy" id="1745966"/>
    <lineage>
        <taxon>Bacteria</taxon>
        <taxon>Pseudomonadati</taxon>
        <taxon>Bacteroidota</taxon>
        <taxon>Cytophagia</taxon>
        <taxon>Cytophagales</taxon>
        <taxon>Hymenobacteraceae</taxon>
        <taxon>Pontibacter</taxon>
    </lineage>
</organism>
<protein>
    <submittedName>
        <fullName evidence="1">Type II toxin-antitoxin system HigA family antitoxin</fullName>
    </submittedName>
</protein>
<accession>A0ABW3SRC6</accession>
<comment type="caution">
    <text evidence="1">The sequence shown here is derived from an EMBL/GenBank/DDBJ whole genome shotgun (WGS) entry which is preliminary data.</text>
</comment>
<evidence type="ECO:0000313" key="2">
    <source>
        <dbReference type="Proteomes" id="UP001597094"/>
    </source>
</evidence>
<dbReference type="PANTHER" id="PTHR40455:SF1">
    <property type="entry name" value="ANTITOXIN HIGA"/>
    <property type="match status" value="1"/>
</dbReference>
<name>A0ABW3SRC6_9BACT</name>
<reference evidence="2" key="1">
    <citation type="journal article" date="2019" name="Int. J. Syst. Evol. Microbiol.">
        <title>The Global Catalogue of Microorganisms (GCM) 10K type strain sequencing project: providing services to taxonomists for standard genome sequencing and annotation.</title>
        <authorList>
            <consortium name="The Broad Institute Genomics Platform"/>
            <consortium name="The Broad Institute Genome Sequencing Center for Infectious Disease"/>
            <person name="Wu L."/>
            <person name="Ma J."/>
        </authorList>
    </citation>
    <scope>NUCLEOTIDE SEQUENCE [LARGE SCALE GENOMIC DNA]</scope>
    <source>
        <strain evidence="2">JCM 31319</strain>
    </source>
</reference>
<sequence>MEISIIENEEQYQAYLARVDELFEAPQDSLEAKELELLVLLVNKYEEEHYPISTPDPIDFIKVRMEDLGLKDKDMVPYLGDKAIVSKILNRKRKLSIDMIRRLHNGLRFPLDVLVQDYEVAEPKGLNATVGRSYRNIKRLPNLRDTAKLRHGSHS</sequence>
<gene>
    <name evidence="1" type="ORF">ACFQ2O_11745</name>
</gene>
<dbReference type="Proteomes" id="UP001597094">
    <property type="component" value="Unassembled WGS sequence"/>
</dbReference>
<evidence type="ECO:0000313" key="1">
    <source>
        <dbReference type="EMBL" id="MFD1186880.1"/>
    </source>
</evidence>
<proteinExistence type="predicted"/>
<dbReference type="EMBL" id="JBHTLD010000099">
    <property type="protein sequence ID" value="MFD1186880.1"/>
    <property type="molecule type" value="Genomic_DNA"/>
</dbReference>
<dbReference type="PANTHER" id="PTHR40455">
    <property type="entry name" value="ANTITOXIN HIGA"/>
    <property type="match status" value="1"/>
</dbReference>
<dbReference type="InterPro" id="IPR039060">
    <property type="entry name" value="Antitox_HigA"/>
</dbReference>